<name>A0A8I0MWP5_9GAMM</name>
<dbReference type="Gene3D" id="2.30.40.10">
    <property type="entry name" value="Urease, subunit C, domain 1"/>
    <property type="match status" value="1"/>
</dbReference>
<dbReference type="EMBL" id="AQHF01000022">
    <property type="protein sequence ID" value="MBE0346585.1"/>
    <property type="molecule type" value="Genomic_DNA"/>
</dbReference>
<dbReference type="EC" id="3.5.1.25" evidence="5"/>
<comment type="caution">
    <text evidence="10">The sequence shown here is derived from an EMBL/GenBank/DDBJ whole genome shotgun (WGS) entry which is preliminary data.</text>
</comment>
<evidence type="ECO:0000256" key="4">
    <source>
        <dbReference type="ARBA" id="ARBA00023277"/>
    </source>
</evidence>
<dbReference type="Pfam" id="PF01979">
    <property type="entry name" value="Amidohydro_1"/>
    <property type="match status" value="1"/>
</dbReference>
<feature type="binding site" evidence="8">
    <location>
        <position position="125"/>
    </location>
    <ligand>
        <name>Zn(2+)</name>
        <dbReference type="ChEBI" id="CHEBI:29105"/>
    </ligand>
</feature>
<dbReference type="Proteomes" id="UP000660708">
    <property type="component" value="Unassembled WGS sequence"/>
</dbReference>
<protein>
    <recommendedName>
        <fullName evidence="5">N-acetylgalactosamine-6-phosphate deacetylase</fullName>
        <ecNumber evidence="5">3.5.1.25</ecNumber>
    </recommendedName>
    <alternativeName>
        <fullName evidence="5">N-acetylglucosamine-6-phosphate deacetylase</fullName>
    </alternativeName>
</protein>
<evidence type="ECO:0000256" key="5">
    <source>
        <dbReference type="PIRNR" id="PIRNR038994"/>
    </source>
</evidence>
<keyword evidence="11" id="KW-1185">Reference proteome</keyword>
<comment type="similarity">
    <text evidence="1 5">Belongs to the metallo-dependent hydrolases superfamily. NagA family.</text>
</comment>
<evidence type="ECO:0000313" key="11">
    <source>
        <dbReference type="Proteomes" id="UP000660708"/>
    </source>
</evidence>
<evidence type="ECO:0000256" key="1">
    <source>
        <dbReference type="ARBA" id="ARBA00010716"/>
    </source>
</evidence>
<feature type="binding site" evidence="7">
    <location>
        <begin position="213"/>
        <end position="214"/>
    </location>
    <ligand>
        <name>substrate</name>
    </ligand>
</feature>
<feature type="domain" description="Amidohydrolase-related" evidence="9">
    <location>
        <begin position="47"/>
        <end position="374"/>
    </location>
</feature>
<dbReference type="NCBIfam" id="TIGR00221">
    <property type="entry name" value="nagA"/>
    <property type="match status" value="1"/>
</dbReference>
<dbReference type="InterPro" id="IPR006680">
    <property type="entry name" value="Amidohydro-rel"/>
</dbReference>
<evidence type="ECO:0000256" key="6">
    <source>
        <dbReference type="PIRSR" id="PIRSR038994-1"/>
    </source>
</evidence>
<feature type="binding site" evidence="7">
    <location>
        <position position="136"/>
    </location>
    <ligand>
        <name>substrate</name>
    </ligand>
</feature>
<evidence type="ECO:0000256" key="2">
    <source>
        <dbReference type="ARBA" id="ARBA00022723"/>
    </source>
</evidence>
<feature type="binding site" evidence="7">
    <location>
        <begin position="302"/>
        <end position="304"/>
    </location>
    <ligand>
        <name>substrate</name>
    </ligand>
</feature>
<feature type="binding site" evidence="8">
    <location>
        <position position="189"/>
    </location>
    <ligand>
        <name>Zn(2+)</name>
        <dbReference type="ChEBI" id="CHEBI:29105"/>
    </ligand>
</feature>
<gene>
    <name evidence="10" type="primary">nagA</name>
    <name evidence="10" type="ORF">PPEP_a3845</name>
</gene>
<feature type="binding site" evidence="8">
    <location>
        <position position="210"/>
    </location>
    <ligand>
        <name>Zn(2+)</name>
        <dbReference type="ChEBI" id="CHEBI:29105"/>
    </ligand>
</feature>
<keyword evidence="2 8" id="KW-0479">Metal-binding</keyword>
<evidence type="ECO:0000256" key="8">
    <source>
        <dbReference type="PIRSR" id="PIRSR038994-3"/>
    </source>
</evidence>
<dbReference type="InterPro" id="IPR011059">
    <property type="entry name" value="Metal-dep_hydrolase_composite"/>
</dbReference>
<evidence type="ECO:0000256" key="3">
    <source>
        <dbReference type="ARBA" id="ARBA00022801"/>
    </source>
</evidence>
<dbReference type="PIRSF" id="PIRSF038994">
    <property type="entry name" value="NagA"/>
    <property type="match status" value="1"/>
</dbReference>
<dbReference type="GO" id="GO:0046872">
    <property type="term" value="F:metal ion binding"/>
    <property type="evidence" value="ECO:0007669"/>
    <property type="project" value="UniProtKB-KW"/>
</dbReference>
<dbReference type="PANTHER" id="PTHR11113:SF14">
    <property type="entry name" value="N-ACETYLGLUCOSAMINE-6-PHOSPHATE DEACETYLASE"/>
    <property type="match status" value="1"/>
</dbReference>
<evidence type="ECO:0000256" key="7">
    <source>
        <dbReference type="PIRSR" id="PIRSR038994-2"/>
    </source>
</evidence>
<organism evidence="10 11">
    <name type="scientific">Pseudoalteromonas peptidolytica F12-50-A1</name>
    <dbReference type="NCBI Taxonomy" id="1315280"/>
    <lineage>
        <taxon>Bacteria</taxon>
        <taxon>Pseudomonadati</taxon>
        <taxon>Pseudomonadota</taxon>
        <taxon>Gammaproteobacteria</taxon>
        <taxon>Alteromonadales</taxon>
        <taxon>Pseudoalteromonadaceae</taxon>
        <taxon>Pseudoalteromonas</taxon>
    </lineage>
</organism>
<comment type="catalytic activity">
    <reaction evidence="5">
        <text>N-acetyl-D-glucosamine 6-phosphate + H2O = D-glucosamine 6-phosphate + acetate</text>
        <dbReference type="Rhea" id="RHEA:22936"/>
        <dbReference type="ChEBI" id="CHEBI:15377"/>
        <dbReference type="ChEBI" id="CHEBI:30089"/>
        <dbReference type="ChEBI" id="CHEBI:57513"/>
        <dbReference type="ChEBI" id="CHEBI:58725"/>
        <dbReference type="EC" id="3.5.1.25"/>
    </reaction>
</comment>
<dbReference type="AlphaFoldDB" id="A0A8I0MWP5"/>
<proteinExistence type="inferred from homology"/>
<feature type="active site" description="Proton donor/acceptor" evidence="6">
    <location>
        <position position="268"/>
    </location>
</feature>
<dbReference type="GO" id="GO:0008448">
    <property type="term" value="F:N-acetylglucosamine-6-phosphate deacetylase activity"/>
    <property type="evidence" value="ECO:0007669"/>
    <property type="project" value="UniProtKB-UniRule"/>
</dbReference>
<feature type="binding site" evidence="7">
    <location>
        <position position="245"/>
    </location>
    <ligand>
        <name>substrate</name>
    </ligand>
</feature>
<feature type="binding site" evidence="7">
    <location>
        <position position="221"/>
    </location>
    <ligand>
        <name>substrate</name>
    </ligand>
</feature>
<dbReference type="CDD" id="cd00854">
    <property type="entry name" value="NagA"/>
    <property type="match status" value="1"/>
</dbReference>
<dbReference type="InterPro" id="IPR003764">
    <property type="entry name" value="GlcNAc_6-P_deAcase"/>
</dbReference>
<dbReference type="SUPFAM" id="SSF51338">
    <property type="entry name" value="Composite domain of metallo-dependent hydrolases"/>
    <property type="match status" value="1"/>
</dbReference>
<reference evidence="10 11" key="1">
    <citation type="submission" date="2015-06" db="EMBL/GenBank/DDBJ databases">
        <title>Genome sequence of Pseudoalteromonas peptidolytica.</title>
        <authorList>
            <person name="Xie B.-B."/>
            <person name="Rong J.-C."/>
            <person name="Qin Q.-L."/>
            <person name="Zhang Y.-Z."/>
        </authorList>
    </citation>
    <scope>NUCLEOTIDE SEQUENCE [LARGE SCALE GENOMIC DNA]</scope>
    <source>
        <strain evidence="10 11">F12-50-A1</strain>
    </source>
</reference>
<evidence type="ECO:0000313" key="10">
    <source>
        <dbReference type="EMBL" id="MBE0346585.1"/>
    </source>
</evidence>
<dbReference type="InterPro" id="IPR032466">
    <property type="entry name" value="Metal_Hydrolase"/>
</dbReference>
<sequence length="375" mass="40430">MTTQCYFAPELFDGESFRKDVYFSVNKGRIEHVNESQVIDALTLSGLVVPGFIDVQVNGGGGAFFNAEQSTECLEKIVSAHGKFGSTGLMPTLITDRIEVMQQAADATAQAIAAGQSGVLGIHFEGPHLSHPKKGTHSEQFIRPISEEEFAVYGRQDLGIKMVTLAPETVPFSDIERLIALGVKVCIGHSNADYETANAALNVGVDGFTHLFNAMSAFTSREPGVVGAALWDDNSWCGLIVDGHHVHPLSAQLAIRTKQRGKVMLVTDAMPPVGTDDTEFDFFDGRKVIRTGDRLNSTTGELAGSVLDMASAVRNTVNTLNVSLAESLRMASLYPAQYLGLSQKGHLRSGADADFVVLDRRNLLVEQTYIAGQVI</sequence>
<dbReference type="FunFam" id="3.20.20.140:FF:000004">
    <property type="entry name" value="N-acetylglucosamine-6-phosphate deacetylase"/>
    <property type="match status" value="1"/>
</dbReference>
<comment type="cofactor">
    <cofactor evidence="8">
        <name>a divalent metal cation</name>
        <dbReference type="ChEBI" id="CHEBI:60240"/>
    </cofactor>
    <text evidence="8">Binds 1 divalent metal cation per subunit.</text>
</comment>
<keyword evidence="3 5" id="KW-0378">Hydrolase</keyword>
<dbReference type="RefSeq" id="WP_147390304.1">
    <property type="nucleotide sequence ID" value="NZ_AQHF01000022.1"/>
</dbReference>
<dbReference type="GO" id="GO:0006046">
    <property type="term" value="P:N-acetylglucosamine catabolic process"/>
    <property type="evidence" value="ECO:0007669"/>
    <property type="project" value="TreeGrafter"/>
</dbReference>
<accession>A0A8I0MWP5</accession>
<keyword evidence="4 5" id="KW-0119">Carbohydrate metabolism</keyword>
<dbReference type="Gene3D" id="3.20.20.140">
    <property type="entry name" value="Metal-dependent hydrolases"/>
    <property type="match status" value="1"/>
</dbReference>
<dbReference type="PANTHER" id="PTHR11113">
    <property type="entry name" value="N-ACETYLGLUCOSAMINE-6-PHOSPHATE DEACETYLASE"/>
    <property type="match status" value="1"/>
</dbReference>
<evidence type="ECO:0000259" key="9">
    <source>
        <dbReference type="Pfam" id="PF01979"/>
    </source>
</evidence>
<dbReference type="SUPFAM" id="SSF51556">
    <property type="entry name" value="Metallo-dependent hydrolases"/>
    <property type="match status" value="1"/>
</dbReference>